<dbReference type="InterPro" id="IPR005793">
    <property type="entry name" value="Formyl_trans_C"/>
</dbReference>
<dbReference type="PANTHER" id="PTHR11138">
    <property type="entry name" value="METHIONYL-TRNA FORMYLTRANSFERASE"/>
    <property type="match status" value="1"/>
</dbReference>
<dbReference type="PANTHER" id="PTHR11138:SF5">
    <property type="entry name" value="METHIONYL-TRNA FORMYLTRANSFERASE, MITOCHONDRIAL"/>
    <property type="match status" value="1"/>
</dbReference>
<dbReference type="InterPro" id="IPR041711">
    <property type="entry name" value="Met-tRNA-FMT_N"/>
</dbReference>
<dbReference type="HAMAP" id="MF_00182">
    <property type="entry name" value="Formyl_trans"/>
    <property type="match status" value="1"/>
</dbReference>
<keyword evidence="4 5" id="KW-0648">Protein biosynthesis</keyword>
<dbReference type="EMBL" id="JAGGKC010000006">
    <property type="protein sequence ID" value="MBP1918569.1"/>
    <property type="molecule type" value="Genomic_DNA"/>
</dbReference>
<dbReference type="InterPro" id="IPR011034">
    <property type="entry name" value="Formyl_transferase-like_C_sf"/>
</dbReference>
<dbReference type="GO" id="GO:0004479">
    <property type="term" value="F:methionyl-tRNA formyltransferase activity"/>
    <property type="evidence" value="ECO:0007669"/>
    <property type="project" value="UniProtKB-EC"/>
</dbReference>
<dbReference type="SUPFAM" id="SSF53328">
    <property type="entry name" value="Formyltransferase"/>
    <property type="match status" value="1"/>
</dbReference>
<dbReference type="InterPro" id="IPR036477">
    <property type="entry name" value="Formyl_transf_N_sf"/>
</dbReference>
<dbReference type="Gene3D" id="3.40.50.12230">
    <property type="match status" value="1"/>
</dbReference>
<feature type="binding site" evidence="5">
    <location>
        <begin position="109"/>
        <end position="112"/>
    </location>
    <ligand>
        <name>(6S)-5,6,7,8-tetrahydrofolate</name>
        <dbReference type="ChEBI" id="CHEBI:57453"/>
    </ligand>
</feature>
<reference evidence="8 9" key="1">
    <citation type="submission" date="2021-03" db="EMBL/GenBank/DDBJ databases">
        <title>Genomic Encyclopedia of Type Strains, Phase IV (KMG-IV): sequencing the most valuable type-strain genomes for metagenomic binning, comparative biology and taxonomic classification.</title>
        <authorList>
            <person name="Goeker M."/>
        </authorList>
    </citation>
    <scope>NUCLEOTIDE SEQUENCE [LARGE SCALE GENOMIC DNA]</scope>
    <source>
        <strain evidence="8 9">DSM 6139</strain>
    </source>
</reference>
<feature type="domain" description="Formyl transferase N-terminal" evidence="6">
    <location>
        <begin position="3"/>
        <end position="179"/>
    </location>
</feature>
<gene>
    <name evidence="5" type="primary">fmt</name>
    <name evidence="8" type="ORF">J2Z34_001045</name>
</gene>
<dbReference type="PROSITE" id="PS00373">
    <property type="entry name" value="GART"/>
    <property type="match status" value="1"/>
</dbReference>
<keyword evidence="3 5" id="KW-0808">Transferase</keyword>
<dbReference type="InterPro" id="IPR005794">
    <property type="entry name" value="Fmt"/>
</dbReference>
<keyword evidence="9" id="KW-1185">Reference proteome</keyword>
<dbReference type="InterPro" id="IPR001555">
    <property type="entry name" value="GART_AS"/>
</dbReference>
<dbReference type="CDD" id="cd08704">
    <property type="entry name" value="Met_tRNA_FMT_C"/>
    <property type="match status" value="1"/>
</dbReference>
<comment type="similarity">
    <text evidence="1 5">Belongs to the Fmt family.</text>
</comment>
<organism evidence="8 9">
    <name type="scientific">Youngiibacter multivorans</name>
    <dbReference type="NCBI Taxonomy" id="937251"/>
    <lineage>
        <taxon>Bacteria</taxon>
        <taxon>Bacillati</taxon>
        <taxon>Bacillota</taxon>
        <taxon>Clostridia</taxon>
        <taxon>Eubacteriales</taxon>
        <taxon>Clostridiaceae</taxon>
        <taxon>Youngiibacter</taxon>
    </lineage>
</organism>
<evidence type="ECO:0000259" key="7">
    <source>
        <dbReference type="Pfam" id="PF02911"/>
    </source>
</evidence>
<comment type="catalytic activity">
    <reaction evidence="5">
        <text>L-methionyl-tRNA(fMet) + (6R)-10-formyltetrahydrofolate = N-formyl-L-methionyl-tRNA(fMet) + (6S)-5,6,7,8-tetrahydrofolate + H(+)</text>
        <dbReference type="Rhea" id="RHEA:24380"/>
        <dbReference type="Rhea" id="RHEA-COMP:9952"/>
        <dbReference type="Rhea" id="RHEA-COMP:9953"/>
        <dbReference type="ChEBI" id="CHEBI:15378"/>
        <dbReference type="ChEBI" id="CHEBI:57453"/>
        <dbReference type="ChEBI" id="CHEBI:78530"/>
        <dbReference type="ChEBI" id="CHEBI:78844"/>
        <dbReference type="ChEBI" id="CHEBI:195366"/>
        <dbReference type="EC" id="2.1.2.9"/>
    </reaction>
</comment>
<dbReference type="Proteomes" id="UP001519271">
    <property type="component" value="Unassembled WGS sequence"/>
</dbReference>
<dbReference type="InterPro" id="IPR002376">
    <property type="entry name" value="Formyl_transf_N"/>
</dbReference>
<dbReference type="NCBIfam" id="TIGR00460">
    <property type="entry name" value="fmt"/>
    <property type="match status" value="1"/>
</dbReference>
<accession>A0ABS4G201</accession>
<dbReference type="Pfam" id="PF00551">
    <property type="entry name" value="Formyl_trans_N"/>
    <property type="match status" value="1"/>
</dbReference>
<dbReference type="RefSeq" id="WP_209458796.1">
    <property type="nucleotide sequence ID" value="NZ_JAGGKC010000006.1"/>
</dbReference>
<evidence type="ECO:0000256" key="1">
    <source>
        <dbReference type="ARBA" id="ARBA00010699"/>
    </source>
</evidence>
<evidence type="ECO:0000256" key="4">
    <source>
        <dbReference type="ARBA" id="ARBA00022917"/>
    </source>
</evidence>
<evidence type="ECO:0000256" key="5">
    <source>
        <dbReference type="HAMAP-Rule" id="MF_00182"/>
    </source>
</evidence>
<dbReference type="Pfam" id="PF02911">
    <property type="entry name" value="Formyl_trans_C"/>
    <property type="match status" value="1"/>
</dbReference>
<protein>
    <recommendedName>
        <fullName evidence="2 5">Methionyl-tRNA formyltransferase</fullName>
        <ecNumber evidence="2 5">2.1.2.9</ecNumber>
    </recommendedName>
</protein>
<feature type="domain" description="Formyl transferase C-terminal" evidence="7">
    <location>
        <begin position="204"/>
        <end position="299"/>
    </location>
</feature>
<dbReference type="CDD" id="cd08646">
    <property type="entry name" value="FMT_core_Met-tRNA-FMT_N"/>
    <property type="match status" value="1"/>
</dbReference>
<dbReference type="SUPFAM" id="SSF50486">
    <property type="entry name" value="FMT C-terminal domain-like"/>
    <property type="match status" value="1"/>
</dbReference>
<dbReference type="EC" id="2.1.2.9" evidence="2 5"/>
<name>A0ABS4G201_9CLOT</name>
<evidence type="ECO:0000256" key="2">
    <source>
        <dbReference type="ARBA" id="ARBA00012261"/>
    </source>
</evidence>
<comment type="caution">
    <text evidence="8">The sequence shown here is derived from an EMBL/GenBank/DDBJ whole genome shotgun (WGS) entry which is preliminary data.</text>
</comment>
<proteinExistence type="inferred from homology"/>
<dbReference type="InterPro" id="IPR044135">
    <property type="entry name" value="Met-tRNA-FMT_C"/>
</dbReference>
<evidence type="ECO:0000259" key="6">
    <source>
        <dbReference type="Pfam" id="PF00551"/>
    </source>
</evidence>
<evidence type="ECO:0000256" key="3">
    <source>
        <dbReference type="ARBA" id="ARBA00022679"/>
    </source>
</evidence>
<evidence type="ECO:0000313" key="9">
    <source>
        <dbReference type="Proteomes" id="UP001519271"/>
    </source>
</evidence>
<evidence type="ECO:0000313" key="8">
    <source>
        <dbReference type="EMBL" id="MBP1918569.1"/>
    </source>
</evidence>
<comment type="function">
    <text evidence="5">Attaches a formyl group to the free amino group of methionyl-tRNA(fMet). The formyl group appears to play a dual role in the initiator identity of N-formylmethionyl-tRNA by promoting its recognition by IF2 and preventing the misappropriation of this tRNA by the elongation apparatus.</text>
</comment>
<sequence>MDIIFMGTPDFSVPSLSALDERHGVKLVVAQPDKEKGRGKKVLFPPVKDEALKRGIRVIQPSKLRTDRDAIEEMRSLKPDFIVVVAYGQILSEEVLSIPKYGCINLHASLLPKLRGAAPINWAIIEGHEKTGNTTMLMEKGLDTGPMLLKDEVAIGETMTAGELHDLLSKRGADLLLRTIDGIAAGTIRPEAQDHDSHTYAPMLKKETGLIDWTKDAAEIERLIRGLAPSPGAYSFIGDDQVKLLEAKVIKETTGKPGAIIEVSKAGLLVSTGNGSLSIQKVQYPNKKPMAIRDFLNGNKIDATEFKGGL</sequence>